<gene>
    <name evidence="6" type="ORF">Aco03nite_050070</name>
</gene>
<proteinExistence type="predicted"/>
<reference evidence="6 7" key="1">
    <citation type="submission" date="2021-01" db="EMBL/GenBank/DDBJ databases">
        <title>Whole genome shotgun sequence of Actinoplanes couchii NBRC 106145.</title>
        <authorList>
            <person name="Komaki H."/>
            <person name="Tamura T."/>
        </authorList>
    </citation>
    <scope>NUCLEOTIDE SEQUENCE [LARGE SCALE GENOMIC DNA]</scope>
    <source>
        <strain evidence="6 7">NBRC 106145</strain>
    </source>
</reference>
<dbReference type="Gene3D" id="1.10.357.10">
    <property type="entry name" value="Tetracycline Repressor, domain 2"/>
    <property type="match status" value="1"/>
</dbReference>
<dbReference type="PANTHER" id="PTHR30055">
    <property type="entry name" value="HTH-TYPE TRANSCRIPTIONAL REGULATOR RUTR"/>
    <property type="match status" value="1"/>
</dbReference>
<dbReference type="InterPro" id="IPR025996">
    <property type="entry name" value="MT1864/Rv1816-like_C"/>
</dbReference>
<evidence type="ECO:0000256" key="4">
    <source>
        <dbReference type="PROSITE-ProRule" id="PRU00335"/>
    </source>
</evidence>
<dbReference type="RefSeq" id="WP_203798429.1">
    <property type="nucleotide sequence ID" value="NZ_BAAAQE010000018.1"/>
</dbReference>
<organism evidence="6 7">
    <name type="scientific">Actinoplanes couchii</name>
    <dbReference type="NCBI Taxonomy" id="403638"/>
    <lineage>
        <taxon>Bacteria</taxon>
        <taxon>Bacillati</taxon>
        <taxon>Actinomycetota</taxon>
        <taxon>Actinomycetes</taxon>
        <taxon>Micromonosporales</taxon>
        <taxon>Micromonosporaceae</taxon>
        <taxon>Actinoplanes</taxon>
    </lineage>
</organism>
<name>A0ABQ3XDP2_9ACTN</name>
<dbReference type="PROSITE" id="PS50977">
    <property type="entry name" value="HTH_TETR_2"/>
    <property type="match status" value="1"/>
</dbReference>
<evidence type="ECO:0000256" key="1">
    <source>
        <dbReference type="ARBA" id="ARBA00023015"/>
    </source>
</evidence>
<evidence type="ECO:0000256" key="3">
    <source>
        <dbReference type="ARBA" id="ARBA00023163"/>
    </source>
</evidence>
<comment type="caution">
    <text evidence="6">The sequence shown here is derived from an EMBL/GenBank/DDBJ whole genome shotgun (WGS) entry which is preliminary data.</text>
</comment>
<keyword evidence="1" id="KW-0805">Transcription regulation</keyword>
<evidence type="ECO:0000259" key="5">
    <source>
        <dbReference type="PROSITE" id="PS50977"/>
    </source>
</evidence>
<protein>
    <submittedName>
        <fullName evidence="6">Transcriptional regulator</fullName>
    </submittedName>
</protein>
<dbReference type="SUPFAM" id="SSF48498">
    <property type="entry name" value="Tetracyclin repressor-like, C-terminal domain"/>
    <property type="match status" value="1"/>
</dbReference>
<evidence type="ECO:0000256" key="2">
    <source>
        <dbReference type="ARBA" id="ARBA00023125"/>
    </source>
</evidence>
<evidence type="ECO:0000313" key="7">
    <source>
        <dbReference type="Proteomes" id="UP000612282"/>
    </source>
</evidence>
<sequence length="185" mass="19535">MPRAGLAPATVIAAGADLADEVGFAGLTMGLLAERVGVRTPSLYKHVDSLDALRRGIAILAKREFAVEMARASAGKAGVNALQAFAETYRRWALTHPGRYAATVRAPAPGDEEDLLASNEALRVLFDVLAGFGLHDDARIDAARMVRSALHGFANLESGGGFGYPQNIDRSYQVMVDTLVAAVKG</sequence>
<feature type="DNA-binding region" description="H-T-H motif" evidence="4">
    <location>
        <begin position="28"/>
        <end position="47"/>
    </location>
</feature>
<dbReference type="Proteomes" id="UP000612282">
    <property type="component" value="Unassembled WGS sequence"/>
</dbReference>
<dbReference type="EMBL" id="BOMG01000060">
    <property type="protein sequence ID" value="GID56603.1"/>
    <property type="molecule type" value="Genomic_DNA"/>
</dbReference>
<dbReference type="PANTHER" id="PTHR30055:SF239">
    <property type="entry name" value="TRANSCRIPTIONAL REGULATORY PROTEIN"/>
    <property type="match status" value="1"/>
</dbReference>
<keyword evidence="2 4" id="KW-0238">DNA-binding</keyword>
<evidence type="ECO:0000313" key="6">
    <source>
        <dbReference type="EMBL" id="GID56603.1"/>
    </source>
</evidence>
<dbReference type="InterPro" id="IPR009057">
    <property type="entry name" value="Homeodomain-like_sf"/>
</dbReference>
<dbReference type="InterPro" id="IPR001647">
    <property type="entry name" value="HTH_TetR"/>
</dbReference>
<dbReference type="Pfam" id="PF00440">
    <property type="entry name" value="TetR_N"/>
    <property type="match status" value="1"/>
</dbReference>
<dbReference type="InterPro" id="IPR050109">
    <property type="entry name" value="HTH-type_TetR-like_transc_reg"/>
</dbReference>
<dbReference type="InterPro" id="IPR036271">
    <property type="entry name" value="Tet_transcr_reg_TetR-rel_C_sf"/>
</dbReference>
<keyword evidence="7" id="KW-1185">Reference proteome</keyword>
<feature type="domain" description="HTH tetR-type" evidence="5">
    <location>
        <begin position="5"/>
        <end position="65"/>
    </location>
</feature>
<keyword evidence="3" id="KW-0804">Transcription</keyword>
<dbReference type="SUPFAM" id="SSF46689">
    <property type="entry name" value="Homeodomain-like"/>
    <property type="match status" value="1"/>
</dbReference>
<accession>A0ABQ3XDP2</accession>
<dbReference type="Pfam" id="PF13305">
    <property type="entry name" value="TetR_C_33"/>
    <property type="match status" value="1"/>
</dbReference>
<dbReference type="Gene3D" id="1.10.10.60">
    <property type="entry name" value="Homeodomain-like"/>
    <property type="match status" value="1"/>
</dbReference>